<gene>
    <name evidence="1" type="ORF">OHU69_13280</name>
</gene>
<name>A0AAU1U2T8_9ACTN</name>
<reference evidence="1" key="1">
    <citation type="submission" date="2022-10" db="EMBL/GenBank/DDBJ databases">
        <title>The complete genomes of actinobacterial strains from the NBC collection.</title>
        <authorList>
            <person name="Joergensen T.S."/>
            <person name="Alvarez Arevalo M."/>
            <person name="Sterndorff E.B."/>
            <person name="Faurdal D."/>
            <person name="Vuksanovic O."/>
            <person name="Mourched A.-S."/>
            <person name="Charusanti P."/>
            <person name="Shaw S."/>
            <person name="Blin K."/>
            <person name="Weber T."/>
        </authorList>
    </citation>
    <scope>NUCLEOTIDE SEQUENCE</scope>
    <source>
        <strain evidence="1">NBC_00119</strain>
    </source>
</reference>
<dbReference type="AlphaFoldDB" id="A0AAU1U2T8"/>
<organism evidence="1">
    <name type="scientific">Streptomyces sp. NBC_00119</name>
    <dbReference type="NCBI Taxonomy" id="2975659"/>
    <lineage>
        <taxon>Bacteria</taxon>
        <taxon>Bacillati</taxon>
        <taxon>Actinomycetota</taxon>
        <taxon>Actinomycetes</taxon>
        <taxon>Kitasatosporales</taxon>
        <taxon>Streptomycetaceae</taxon>
        <taxon>Streptomyces</taxon>
    </lineage>
</organism>
<dbReference type="EMBL" id="CP108195">
    <property type="protein sequence ID" value="WTS11915.1"/>
    <property type="molecule type" value="Genomic_DNA"/>
</dbReference>
<sequence length="74" mass="8323">MRTTPTTRLEADTWIAVLIRYGHLHSAEPGPDETWTVKRTPASTPQTLHHPALALDFVADVLRDVHRDASGLRR</sequence>
<proteinExistence type="predicted"/>
<accession>A0AAU1U2T8</accession>
<evidence type="ECO:0000313" key="1">
    <source>
        <dbReference type="EMBL" id="WTS11915.1"/>
    </source>
</evidence>
<protein>
    <submittedName>
        <fullName evidence="1">Uncharacterized protein</fullName>
    </submittedName>
</protein>